<dbReference type="Pfam" id="PF00440">
    <property type="entry name" value="TetR_N"/>
    <property type="match status" value="1"/>
</dbReference>
<dbReference type="Proteomes" id="UP000287224">
    <property type="component" value="Unassembled WGS sequence"/>
</dbReference>
<feature type="DNA-binding region" description="H-T-H motif" evidence="2">
    <location>
        <begin position="25"/>
        <end position="44"/>
    </location>
</feature>
<gene>
    <name evidence="4" type="ORF">KDAU_47880</name>
</gene>
<dbReference type="SUPFAM" id="SSF46689">
    <property type="entry name" value="Homeodomain-like"/>
    <property type="match status" value="1"/>
</dbReference>
<name>A0A401ZKS0_9CHLR</name>
<evidence type="ECO:0000256" key="1">
    <source>
        <dbReference type="ARBA" id="ARBA00023125"/>
    </source>
</evidence>
<evidence type="ECO:0000256" key="2">
    <source>
        <dbReference type="PROSITE-ProRule" id="PRU00335"/>
    </source>
</evidence>
<dbReference type="GO" id="GO:0003677">
    <property type="term" value="F:DNA binding"/>
    <property type="evidence" value="ECO:0007669"/>
    <property type="project" value="UniProtKB-UniRule"/>
</dbReference>
<protein>
    <submittedName>
        <fullName evidence="4">TetR family transcriptional regulator</fullName>
    </submittedName>
</protein>
<dbReference type="PROSITE" id="PS50977">
    <property type="entry name" value="HTH_TETR_2"/>
    <property type="match status" value="1"/>
</dbReference>
<evidence type="ECO:0000259" key="3">
    <source>
        <dbReference type="PROSITE" id="PS50977"/>
    </source>
</evidence>
<keyword evidence="5" id="KW-1185">Reference proteome</keyword>
<dbReference type="EMBL" id="BIFQ01000001">
    <property type="protein sequence ID" value="GCE07459.1"/>
    <property type="molecule type" value="Genomic_DNA"/>
</dbReference>
<dbReference type="InterPro" id="IPR001647">
    <property type="entry name" value="HTH_TetR"/>
</dbReference>
<evidence type="ECO:0000313" key="4">
    <source>
        <dbReference type="EMBL" id="GCE07459.1"/>
    </source>
</evidence>
<reference evidence="5" key="1">
    <citation type="submission" date="2018-12" db="EMBL/GenBank/DDBJ databases">
        <title>Tengunoibacter tsumagoiensis gen. nov., sp. nov., Dictyobacter kobayashii sp. nov., D. alpinus sp. nov., and D. joshuensis sp. nov. and description of Dictyobacteraceae fam. nov. within the order Ktedonobacterales isolated from Tengu-no-mugimeshi.</title>
        <authorList>
            <person name="Wang C.M."/>
            <person name="Zheng Y."/>
            <person name="Sakai Y."/>
            <person name="Toyoda A."/>
            <person name="Minakuchi Y."/>
            <person name="Abe K."/>
            <person name="Yokota A."/>
            <person name="Yabe S."/>
        </authorList>
    </citation>
    <scope>NUCLEOTIDE SEQUENCE [LARGE SCALE GENOMIC DNA]</scope>
    <source>
        <strain evidence="5">S-27</strain>
    </source>
</reference>
<dbReference type="RefSeq" id="WP_126598736.1">
    <property type="nucleotide sequence ID" value="NZ_BIFQ01000001.1"/>
</dbReference>
<dbReference type="Gene3D" id="1.10.357.10">
    <property type="entry name" value="Tetracycline Repressor, domain 2"/>
    <property type="match status" value="1"/>
</dbReference>
<organism evidence="4 5">
    <name type="scientific">Dictyobacter aurantiacus</name>
    <dbReference type="NCBI Taxonomy" id="1936993"/>
    <lineage>
        <taxon>Bacteria</taxon>
        <taxon>Bacillati</taxon>
        <taxon>Chloroflexota</taxon>
        <taxon>Ktedonobacteria</taxon>
        <taxon>Ktedonobacterales</taxon>
        <taxon>Dictyobacteraceae</taxon>
        <taxon>Dictyobacter</taxon>
    </lineage>
</organism>
<evidence type="ECO:0000313" key="5">
    <source>
        <dbReference type="Proteomes" id="UP000287224"/>
    </source>
</evidence>
<dbReference type="OrthoDB" id="9812484at2"/>
<dbReference type="AlphaFoldDB" id="A0A401ZKS0"/>
<sequence>MQLTRDDWIQAGLRVLATAGIDSVKIEALAKELHISKGSFYHYWPNRAQFLDALLLAWEVGTTHNAIDALEKIASPHERFQRLFEVSFSADKSLEAAIHHWANIDVAVARRVAAVEQVRMAYITRLLCDIGKPFTQASQIARLCYFVYLGWIDWSQRNENVPATFAEIQRLLLALNVAGE</sequence>
<accession>A0A401ZKS0</accession>
<comment type="caution">
    <text evidence="4">The sequence shown here is derived from an EMBL/GenBank/DDBJ whole genome shotgun (WGS) entry which is preliminary data.</text>
</comment>
<proteinExistence type="predicted"/>
<feature type="domain" description="HTH tetR-type" evidence="3">
    <location>
        <begin position="2"/>
        <end position="62"/>
    </location>
</feature>
<dbReference type="InterPro" id="IPR009057">
    <property type="entry name" value="Homeodomain-like_sf"/>
</dbReference>
<keyword evidence="1 2" id="KW-0238">DNA-binding</keyword>